<feature type="non-terminal residue" evidence="3">
    <location>
        <position position="1"/>
    </location>
</feature>
<feature type="region of interest" description="Disordered" evidence="2">
    <location>
        <begin position="15"/>
        <end position="47"/>
    </location>
</feature>
<dbReference type="Proteomes" id="UP000437017">
    <property type="component" value="Unassembled WGS sequence"/>
</dbReference>
<feature type="region of interest" description="Disordered" evidence="2">
    <location>
        <begin position="474"/>
        <end position="494"/>
    </location>
</feature>
<gene>
    <name evidence="3" type="ORF">E2I00_011803</name>
</gene>
<dbReference type="EMBL" id="SGJD01001129">
    <property type="protein sequence ID" value="KAB0401878.1"/>
    <property type="molecule type" value="Genomic_DNA"/>
</dbReference>
<evidence type="ECO:0000313" key="4">
    <source>
        <dbReference type="Proteomes" id="UP000437017"/>
    </source>
</evidence>
<dbReference type="InterPro" id="IPR031601">
    <property type="entry name" value="CCD48"/>
</dbReference>
<keyword evidence="4" id="KW-1185">Reference proteome</keyword>
<evidence type="ECO:0000256" key="1">
    <source>
        <dbReference type="SAM" id="Coils"/>
    </source>
</evidence>
<reference evidence="3 4" key="1">
    <citation type="journal article" date="2019" name="PLoS ONE">
        <title>Genomic analyses reveal an absence of contemporary introgressive admixture between fin whales and blue whales, despite known hybrids.</title>
        <authorList>
            <person name="Westbury M.V."/>
            <person name="Petersen B."/>
            <person name="Lorenzen E.D."/>
        </authorList>
    </citation>
    <scope>NUCLEOTIDE SEQUENCE [LARGE SCALE GENOMIC DNA]</scope>
    <source>
        <strain evidence="3">FinWhale-01</strain>
    </source>
</reference>
<accession>A0A6A1Q0X2</accession>
<dbReference type="AlphaFoldDB" id="A0A6A1Q0X2"/>
<comment type="caution">
    <text evidence="3">The sequence shown here is derived from an EMBL/GenBank/DDBJ whole genome shotgun (WGS) entry which is preliminary data.</text>
</comment>
<protein>
    <submittedName>
        <fullName evidence="3">Uncharacterized protein</fullName>
    </submittedName>
</protein>
<name>A0A6A1Q0X2_BALPH</name>
<dbReference type="OrthoDB" id="10054715at2759"/>
<keyword evidence="1" id="KW-0175">Coiled coil</keyword>
<feature type="compositionally biased region" description="Polar residues" evidence="2">
    <location>
        <begin position="478"/>
        <end position="494"/>
    </location>
</feature>
<evidence type="ECO:0000256" key="2">
    <source>
        <dbReference type="SAM" id="MobiDB-lite"/>
    </source>
</evidence>
<organism evidence="3 4">
    <name type="scientific">Balaenoptera physalus</name>
    <name type="common">Fin whale</name>
    <name type="synonym">Balaena physalus</name>
    <dbReference type="NCBI Taxonomy" id="9770"/>
    <lineage>
        <taxon>Eukaryota</taxon>
        <taxon>Metazoa</taxon>
        <taxon>Chordata</taxon>
        <taxon>Craniata</taxon>
        <taxon>Vertebrata</taxon>
        <taxon>Euteleostomi</taxon>
        <taxon>Mammalia</taxon>
        <taxon>Eutheria</taxon>
        <taxon>Laurasiatheria</taxon>
        <taxon>Artiodactyla</taxon>
        <taxon>Whippomorpha</taxon>
        <taxon>Cetacea</taxon>
        <taxon>Mysticeti</taxon>
        <taxon>Balaenopteridae</taxon>
        <taxon>Balaenoptera</taxon>
    </lineage>
</organism>
<evidence type="ECO:0000313" key="3">
    <source>
        <dbReference type="EMBL" id="KAB0401878.1"/>
    </source>
</evidence>
<feature type="compositionally biased region" description="Low complexity" evidence="2">
    <location>
        <begin position="18"/>
        <end position="27"/>
    </location>
</feature>
<sequence length="533" mass="56593">GPGAEREVLRYACGVTGVSAGPRSSPSPAVPPEESGPRWAGGGRGVAGQRGPLPAFAVLSPELPPLVSFIRSRVHRSTNLDGPLCPVPAALQETPSDGGNTAQQPLETTGAQGIQVGRQVLKGSDICVGDPADLSFTPCGNSLGERLEYGGIWTSLVGHGKTQEGLEQGVDITAHPCGTRTILQMDPAERGAAIQAVRDQLLDENSLAVQSKEWRRAGPYPTLSRRKLAEPPPSQHLCLPTPTGRRTPTSQPHHEPARSQKPRVVNLTMVGPEAQTSLQREPGGPTAARGANPWTKFEASSGPALPGYAGSLALPAPVMWLGGLRSDRPGWTHTSPEPGCDDQTAKKLMTYFTRFGSADHACALGELEQLGTQGCSGKTLGTPGEEAELQQKVNENEHLRLELQMVETERVRLSLLEEKLEDVLQLLRRLRDLNISKRALGKILLSTLDACRDPARGRVRSGTGFGKLKVLFDKSREQTPQGKGQTEAKGTSGPSAMLDALHRALAGCELLRREPSAPASAAPALSNSLLISC</sequence>
<feature type="region of interest" description="Disordered" evidence="2">
    <location>
        <begin position="218"/>
        <end position="265"/>
    </location>
</feature>
<dbReference type="Pfam" id="PF15799">
    <property type="entry name" value="CCD48"/>
    <property type="match status" value="2"/>
</dbReference>
<feature type="coiled-coil region" evidence="1">
    <location>
        <begin position="389"/>
        <end position="433"/>
    </location>
</feature>
<proteinExistence type="predicted"/>